<feature type="region of interest" description="Disordered" evidence="1">
    <location>
        <begin position="228"/>
        <end position="305"/>
    </location>
</feature>
<name>B8AIU2_ORYSI</name>
<dbReference type="Gramene" id="BGIOSGA009090-TA">
    <property type="protein sequence ID" value="BGIOSGA009090-PA"/>
    <property type="gene ID" value="BGIOSGA009090"/>
</dbReference>
<feature type="compositionally biased region" description="Polar residues" evidence="1">
    <location>
        <begin position="434"/>
        <end position="447"/>
    </location>
</feature>
<dbReference type="PANTHER" id="PTHR31110">
    <property type="entry name" value="PESTICIDAL CRYSTAL CRY8BA PROTEIN"/>
    <property type="match status" value="1"/>
</dbReference>
<feature type="region of interest" description="Disordered" evidence="1">
    <location>
        <begin position="41"/>
        <end position="60"/>
    </location>
</feature>
<feature type="region of interest" description="Disordered" evidence="1">
    <location>
        <begin position="414"/>
        <end position="447"/>
    </location>
</feature>
<proteinExistence type="predicted"/>
<dbReference type="EMBL" id="CM000127">
    <property type="protein sequence ID" value="EEC74040.1"/>
    <property type="molecule type" value="Genomic_DNA"/>
</dbReference>
<protein>
    <recommendedName>
        <fullName evidence="4">Pesticidal crystal cry8Ba protein</fullName>
    </recommendedName>
</protein>
<evidence type="ECO:0000256" key="1">
    <source>
        <dbReference type="SAM" id="MobiDB-lite"/>
    </source>
</evidence>
<keyword evidence="3" id="KW-1185">Reference proteome</keyword>
<feature type="region of interest" description="Disordered" evidence="1">
    <location>
        <begin position="141"/>
        <end position="206"/>
    </location>
</feature>
<dbReference type="PANTHER" id="PTHR31110:SF2">
    <property type="entry name" value="PESTICIDAL CRYSTAL CRY8BA PROTEIN"/>
    <property type="match status" value="1"/>
</dbReference>
<evidence type="ECO:0000313" key="2">
    <source>
        <dbReference type="EMBL" id="EEC74040.1"/>
    </source>
</evidence>
<accession>B8AIU2</accession>
<feature type="compositionally biased region" description="Acidic residues" evidence="1">
    <location>
        <begin position="177"/>
        <end position="188"/>
    </location>
</feature>
<dbReference type="HOGENOM" id="CLU_003939_0_0_1"/>
<organism evidence="2 3">
    <name type="scientific">Oryza sativa subsp. indica</name>
    <name type="common">Rice</name>
    <dbReference type="NCBI Taxonomy" id="39946"/>
    <lineage>
        <taxon>Eukaryota</taxon>
        <taxon>Viridiplantae</taxon>
        <taxon>Streptophyta</taxon>
        <taxon>Embryophyta</taxon>
        <taxon>Tracheophyta</taxon>
        <taxon>Spermatophyta</taxon>
        <taxon>Magnoliopsida</taxon>
        <taxon>Liliopsida</taxon>
        <taxon>Poales</taxon>
        <taxon>Poaceae</taxon>
        <taxon>BOP clade</taxon>
        <taxon>Oryzoideae</taxon>
        <taxon>Oryzeae</taxon>
        <taxon>Oryzinae</taxon>
        <taxon>Oryza</taxon>
        <taxon>Oryza sativa</taxon>
    </lineage>
</organism>
<dbReference type="STRING" id="39946.B8AIU2"/>
<evidence type="ECO:0000313" key="3">
    <source>
        <dbReference type="Proteomes" id="UP000007015"/>
    </source>
</evidence>
<sequence>MRATCPYGASNGTDSPRAGERVPTGPPRHGATTSAAHYDVSTVTGPHHGRSNGAPRDGVNARPGVAASLPLWLTCGEAVVSLSVPAPNPRSGSGASWNSHALMMFTEGLDRDALKWVREGHGGAVHSHDRIDALRAVRGAGGGLGMPPPEKFRSGHLPRAAAPPLRTDDGSVASGSDMEESSDTEEVEVCSGRYSVDSSPRREDILRRTAVPQYRYATVPGMPSYYSSDYSDLSSSRDTALPRTKQQQVRRPQAQVGRYVEEEEYSDSAGSSEFSSQVETRSKGVASRGGYASEYSHNGPARREANNAVPKTRMAAAENYSCTAPLNSRTYQQDKYSAHVPAQDNVKSSQMRNPLLGLSVINLEHLLPLEKSMCAEQDGLSDVPSAPPIHAYDQEISQVSQNVDANVCDGSTVKKEEYNDDGLEPNLPEKSERSTLNPGHSSKPSSSIPLRVPTFHASLQGPWYSVLAYDACVRLCLHAWARGCMEAPVFLENECTLLRNTFCLQNVLLQSEEELMAKRTSELVSDGVASKPKKTIGKMKVQVRKVRMSVDVPSGCNFSSLPMVKLNSVRYRLSNVQSTLSSGWESVRRIQTLPQLPANSSFSKHSLAYMQASAQYIKQVSGVLKVGVTTLRNSSSYETPQETYSCQLRLKSTPEDDVVPMQPGSGETHVFFPDSLGDDLIIDVSDSKGKPCGRVVAQVATMAEESTDKLRWWSIYREPEHELVGRIQLYIHYTTAADENNTKYGSVAETVAYDIVLEVAMKAQHIQQRNLILHGSWKWLLTEFALYYGVSDAYTKLRYLSYIMDVATPTADWLNLVHDLLLPVLMKTQGTAALSHQENRILGEVEEQIEQTLAMVFENYKSLNESLPSGLVEDFRPPTGLAACALEPAIKLYSLLHDVLSPEAQLRLCGYFQAAARKRSRRYMLETDEYVAGNSEGIRVDLVTFTTAYQKMKSLCCNLRNEIFTDIEIHNQHILPSFVDLPNLAASIYSVELSNRLRAFLVACPPTGPSSPVADLVIATADFQKDLASWNICPIKAGVDAKELFHLYIVLWIEDKRRTLLENCRMDKVKWSGVRTQHMTTPFVDEMYDLLKNTLTEYEVIICRWPEYIFVLENAIADIEKAVIESLEKQYGDVLAPLKDCIAPKKFGLKYVQKLTKRNSVGPYTVPEDLGILLNTMKRLLDVLRPRIESHLKSWSSCMPNGGNSAAIGERLSEVTVTLRAKFRNYMQAVVEKLSENTRMQNTTKLKKIIQDSKELVMESDIRSRMQALKDQLVEAINHVHKVTEVHVFVAICRGFWDRMGQDVLSFLENRKENRAWYKGARVAVSVLDDTFASQMQQLLGNSIQQKELEPPRSIMEVRSILCKDAPRQKNSSFYY</sequence>
<feature type="compositionally biased region" description="Polar residues" evidence="1">
    <location>
        <begin position="268"/>
        <end position="279"/>
    </location>
</feature>
<feature type="region of interest" description="Disordered" evidence="1">
    <location>
        <begin position="1"/>
        <end position="35"/>
    </location>
</feature>
<dbReference type="OMA" id="CINLRNE"/>
<reference evidence="2 3" key="1">
    <citation type="journal article" date="2005" name="PLoS Biol.">
        <title>The genomes of Oryza sativa: a history of duplications.</title>
        <authorList>
            <person name="Yu J."/>
            <person name="Wang J."/>
            <person name="Lin W."/>
            <person name="Li S."/>
            <person name="Li H."/>
            <person name="Zhou J."/>
            <person name="Ni P."/>
            <person name="Dong W."/>
            <person name="Hu S."/>
            <person name="Zeng C."/>
            <person name="Zhang J."/>
            <person name="Zhang Y."/>
            <person name="Li R."/>
            <person name="Xu Z."/>
            <person name="Li S."/>
            <person name="Li X."/>
            <person name="Zheng H."/>
            <person name="Cong L."/>
            <person name="Lin L."/>
            <person name="Yin J."/>
            <person name="Geng J."/>
            <person name="Li G."/>
            <person name="Shi J."/>
            <person name="Liu J."/>
            <person name="Lv H."/>
            <person name="Li J."/>
            <person name="Wang J."/>
            <person name="Deng Y."/>
            <person name="Ran L."/>
            <person name="Shi X."/>
            <person name="Wang X."/>
            <person name="Wu Q."/>
            <person name="Li C."/>
            <person name="Ren X."/>
            <person name="Wang J."/>
            <person name="Wang X."/>
            <person name="Li D."/>
            <person name="Liu D."/>
            <person name="Zhang X."/>
            <person name="Ji Z."/>
            <person name="Zhao W."/>
            <person name="Sun Y."/>
            <person name="Zhang Z."/>
            <person name="Bao J."/>
            <person name="Han Y."/>
            <person name="Dong L."/>
            <person name="Ji J."/>
            <person name="Chen P."/>
            <person name="Wu S."/>
            <person name="Liu J."/>
            <person name="Xiao Y."/>
            <person name="Bu D."/>
            <person name="Tan J."/>
            <person name="Yang L."/>
            <person name="Ye C."/>
            <person name="Zhang J."/>
            <person name="Xu J."/>
            <person name="Zhou Y."/>
            <person name="Yu Y."/>
            <person name="Zhang B."/>
            <person name="Zhuang S."/>
            <person name="Wei H."/>
            <person name="Liu B."/>
            <person name="Lei M."/>
            <person name="Yu H."/>
            <person name="Li Y."/>
            <person name="Xu H."/>
            <person name="Wei S."/>
            <person name="He X."/>
            <person name="Fang L."/>
            <person name="Zhang Z."/>
            <person name="Zhang Y."/>
            <person name="Huang X."/>
            <person name="Su Z."/>
            <person name="Tong W."/>
            <person name="Li J."/>
            <person name="Tong Z."/>
            <person name="Li S."/>
            <person name="Ye J."/>
            <person name="Wang L."/>
            <person name="Fang L."/>
            <person name="Lei T."/>
            <person name="Chen C."/>
            <person name="Chen H."/>
            <person name="Xu Z."/>
            <person name="Li H."/>
            <person name="Huang H."/>
            <person name="Zhang F."/>
            <person name="Xu H."/>
            <person name="Li N."/>
            <person name="Zhao C."/>
            <person name="Li S."/>
            <person name="Dong L."/>
            <person name="Huang Y."/>
            <person name="Li L."/>
            <person name="Xi Y."/>
            <person name="Qi Q."/>
            <person name="Li W."/>
            <person name="Zhang B."/>
            <person name="Hu W."/>
            <person name="Zhang Y."/>
            <person name="Tian X."/>
            <person name="Jiao Y."/>
            <person name="Liang X."/>
            <person name="Jin J."/>
            <person name="Gao L."/>
            <person name="Zheng W."/>
            <person name="Hao B."/>
            <person name="Liu S."/>
            <person name="Wang W."/>
            <person name="Yuan L."/>
            <person name="Cao M."/>
            <person name="McDermott J."/>
            <person name="Samudrala R."/>
            <person name="Wang J."/>
            <person name="Wong G.K."/>
            <person name="Yang H."/>
        </authorList>
    </citation>
    <scope>NUCLEOTIDE SEQUENCE [LARGE SCALE GENOMIC DNA]</scope>
    <source>
        <strain evidence="3">cv. 93-11</strain>
    </source>
</reference>
<gene>
    <name evidence="2" type="ORF">OsI_09018</name>
</gene>
<feature type="compositionally biased region" description="Low complexity" evidence="1">
    <location>
        <begin position="228"/>
        <end position="238"/>
    </location>
</feature>
<evidence type="ECO:0008006" key="4">
    <source>
        <dbReference type="Google" id="ProtNLM"/>
    </source>
</evidence>
<dbReference type="Proteomes" id="UP000007015">
    <property type="component" value="Chromosome 2"/>
</dbReference>